<dbReference type="EMBL" id="NHYD01001500">
    <property type="protein sequence ID" value="PPQ90959.1"/>
    <property type="molecule type" value="Genomic_DNA"/>
</dbReference>
<dbReference type="GO" id="GO:0016020">
    <property type="term" value="C:membrane"/>
    <property type="evidence" value="ECO:0007669"/>
    <property type="project" value="InterPro"/>
</dbReference>
<proteinExistence type="inferred from homology"/>
<evidence type="ECO:0000313" key="4">
    <source>
        <dbReference type="Proteomes" id="UP000283269"/>
    </source>
</evidence>
<feature type="transmembrane region" description="Helical" evidence="2">
    <location>
        <begin position="32"/>
        <end position="55"/>
    </location>
</feature>
<keyword evidence="2" id="KW-0812">Transmembrane</keyword>
<dbReference type="InParanoid" id="A0A409XJM9"/>
<dbReference type="Pfam" id="PF00344">
    <property type="entry name" value="SecY"/>
    <property type="match status" value="1"/>
</dbReference>
<comment type="similarity">
    <text evidence="1">Belongs to the SecY/SEC61-alpha family.</text>
</comment>
<name>A0A409XJM9_PSICY</name>
<dbReference type="SUPFAM" id="SSF103491">
    <property type="entry name" value="Preprotein translocase SecY subunit"/>
    <property type="match status" value="1"/>
</dbReference>
<comment type="caution">
    <text evidence="3">The sequence shown here is derived from an EMBL/GenBank/DDBJ whole genome shotgun (WGS) entry which is preliminary data.</text>
</comment>
<evidence type="ECO:0000256" key="1">
    <source>
        <dbReference type="RuleBase" id="RU004349"/>
    </source>
</evidence>
<dbReference type="Gene3D" id="1.10.3370.10">
    <property type="entry name" value="SecY subunit domain"/>
    <property type="match status" value="1"/>
</dbReference>
<protein>
    <submittedName>
        <fullName evidence="3">Uncharacterized protein</fullName>
    </submittedName>
</protein>
<dbReference type="OrthoDB" id="3010309at2759"/>
<evidence type="ECO:0000256" key="2">
    <source>
        <dbReference type="SAM" id="Phobius"/>
    </source>
</evidence>
<dbReference type="STRING" id="93625.A0A409XJM9"/>
<reference evidence="3 4" key="1">
    <citation type="journal article" date="2018" name="Evol. Lett.">
        <title>Horizontal gene cluster transfer increased hallucinogenic mushroom diversity.</title>
        <authorList>
            <person name="Reynolds H.T."/>
            <person name="Vijayakumar V."/>
            <person name="Gluck-Thaler E."/>
            <person name="Korotkin H.B."/>
            <person name="Matheny P.B."/>
            <person name="Slot J.C."/>
        </authorList>
    </citation>
    <scope>NUCLEOTIDE SEQUENCE [LARGE SCALE GENOMIC DNA]</scope>
    <source>
        <strain evidence="3 4">2631</strain>
    </source>
</reference>
<sequence>MDSSLKEDRGLFSGAQKSTIYVLTGLYGQPSALGADVCHLLIILLILAALIVIVLDKLLRKGYGFGSSINLFVATNICKSIIWKTFSPTTVNIGRNFEGGRRALPSALHVA</sequence>
<dbReference type="Proteomes" id="UP000283269">
    <property type="component" value="Unassembled WGS sequence"/>
</dbReference>
<dbReference type="GO" id="GO:0015031">
    <property type="term" value="P:protein transport"/>
    <property type="evidence" value="ECO:0007669"/>
    <property type="project" value="InterPro"/>
</dbReference>
<keyword evidence="2" id="KW-1133">Transmembrane helix</keyword>
<dbReference type="InterPro" id="IPR002208">
    <property type="entry name" value="SecY/SEC61-alpha"/>
</dbReference>
<gene>
    <name evidence="3" type="ORF">CVT25_015685</name>
</gene>
<keyword evidence="2" id="KW-0472">Membrane</keyword>
<evidence type="ECO:0000313" key="3">
    <source>
        <dbReference type="EMBL" id="PPQ90959.1"/>
    </source>
</evidence>
<accession>A0A409XJM9</accession>
<dbReference type="PANTHER" id="PTHR10906">
    <property type="entry name" value="SECY/SEC61-ALPHA FAMILY MEMBER"/>
    <property type="match status" value="1"/>
</dbReference>
<keyword evidence="4" id="KW-1185">Reference proteome</keyword>
<organism evidence="3 4">
    <name type="scientific">Psilocybe cyanescens</name>
    <dbReference type="NCBI Taxonomy" id="93625"/>
    <lineage>
        <taxon>Eukaryota</taxon>
        <taxon>Fungi</taxon>
        <taxon>Dikarya</taxon>
        <taxon>Basidiomycota</taxon>
        <taxon>Agaricomycotina</taxon>
        <taxon>Agaricomycetes</taxon>
        <taxon>Agaricomycetidae</taxon>
        <taxon>Agaricales</taxon>
        <taxon>Agaricineae</taxon>
        <taxon>Strophariaceae</taxon>
        <taxon>Psilocybe</taxon>
    </lineage>
</organism>
<dbReference type="AlphaFoldDB" id="A0A409XJM9"/>
<dbReference type="InterPro" id="IPR023201">
    <property type="entry name" value="SecY_dom_sf"/>
</dbReference>